<reference evidence="2 3" key="1">
    <citation type="journal article" date="2016" name="Genome Biol. Evol.">
        <title>Gene Family Evolution Reflects Adaptation to Soil Environmental Stressors in the Genome of the Collembolan Orchesella cincta.</title>
        <authorList>
            <person name="Faddeeva-Vakhrusheva A."/>
            <person name="Derks M.F."/>
            <person name="Anvar S.Y."/>
            <person name="Agamennone V."/>
            <person name="Suring W."/>
            <person name="Smit S."/>
            <person name="van Straalen N.M."/>
            <person name="Roelofs D."/>
        </authorList>
    </citation>
    <scope>NUCLEOTIDE SEQUENCE [LARGE SCALE GENOMIC DNA]</scope>
    <source>
        <tissue evidence="2">Mixed pool</tissue>
    </source>
</reference>
<comment type="caution">
    <text evidence="2">The sequence shown here is derived from an EMBL/GenBank/DDBJ whole genome shotgun (WGS) entry which is preliminary data.</text>
</comment>
<dbReference type="EMBL" id="LJIJ01000198">
    <property type="protein sequence ID" value="ODN00567.1"/>
    <property type="molecule type" value="Genomic_DNA"/>
</dbReference>
<feature type="compositionally biased region" description="Low complexity" evidence="1">
    <location>
        <begin position="135"/>
        <end position="153"/>
    </location>
</feature>
<accession>A0A1D2N5N3</accession>
<evidence type="ECO:0000256" key="1">
    <source>
        <dbReference type="SAM" id="MobiDB-lite"/>
    </source>
</evidence>
<feature type="region of interest" description="Disordered" evidence="1">
    <location>
        <begin position="127"/>
        <end position="169"/>
    </location>
</feature>
<evidence type="ECO:0000313" key="2">
    <source>
        <dbReference type="EMBL" id="ODN00567.1"/>
    </source>
</evidence>
<dbReference type="AlphaFoldDB" id="A0A1D2N5N3"/>
<protein>
    <submittedName>
        <fullName evidence="2">Uncharacterized protein</fullName>
    </submittedName>
</protein>
<dbReference type="Proteomes" id="UP000094527">
    <property type="component" value="Unassembled WGS sequence"/>
</dbReference>
<evidence type="ECO:0000313" key="3">
    <source>
        <dbReference type="Proteomes" id="UP000094527"/>
    </source>
</evidence>
<proteinExistence type="predicted"/>
<gene>
    <name evidence="2" type="ORF">Ocin01_06092</name>
</gene>
<organism evidence="2 3">
    <name type="scientific">Orchesella cincta</name>
    <name type="common">Springtail</name>
    <name type="synonym">Podura cincta</name>
    <dbReference type="NCBI Taxonomy" id="48709"/>
    <lineage>
        <taxon>Eukaryota</taxon>
        <taxon>Metazoa</taxon>
        <taxon>Ecdysozoa</taxon>
        <taxon>Arthropoda</taxon>
        <taxon>Hexapoda</taxon>
        <taxon>Collembola</taxon>
        <taxon>Entomobryomorpha</taxon>
        <taxon>Entomobryoidea</taxon>
        <taxon>Orchesellidae</taxon>
        <taxon>Orchesellinae</taxon>
        <taxon>Orchesella</taxon>
    </lineage>
</organism>
<sequence>MPPYVNIRVTGPKTLVPKVFSVREIECDVNWTWIQFLHEKCLLTEVKLTDQVVVRKASCSVRSSWEANLGDYVRDFINNYSRIRSSYTVRLTMKMKAPKQRPVIRPDASAVRRTDNRVYRVPDSIASSVKNHVRSTTPGSSPGSGSNSPSFTFKAPFPKKPRLDSPEYQPRLELEPLENCSTMTADTDDDDVRSVTTVMEVRDLKRHGINHKMLKPIVLNRIGAMSNPELLRIQNELELLVADQAWHRLIYRVPRAAHLLGNIFGIQTIPEEDSD</sequence>
<name>A0A1D2N5N3_ORCCI</name>
<keyword evidence="3" id="KW-1185">Reference proteome</keyword>